<dbReference type="Gene3D" id="3.40.50.1820">
    <property type="entry name" value="alpha/beta hydrolase"/>
    <property type="match status" value="1"/>
</dbReference>
<comment type="similarity">
    <text evidence="1">Belongs to the NDRG family.</text>
</comment>
<dbReference type="eggNOG" id="KOG2931">
    <property type="taxonomic scope" value="Eukaryota"/>
</dbReference>
<gene>
    <name evidence="2" type="primary">SF21-1</name>
    <name evidence="2" type="ORF">SELMODRAFT_439372</name>
</gene>
<dbReference type="AlphaFoldDB" id="D8R3X8"/>
<proteinExistence type="inferred from homology"/>
<accession>D8R3X8</accession>
<reference evidence="2 3" key="1">
    <citation type="journal article" date="2011" name="Science">
        <title>The Selaginella genome identifies genetic changes associated with the evolution of vascular plants.</title>
        <authorList>
            <person name="Banks J.A."/>
            <person name="Nishiyama T."/>
            <person name="Hasebe M."/>
            <person name="Bowman J.L."/>
            <person name="Gribskov M."/>
            <person name="dePamphilis C."/>
            <person name="Albert V.A."/>
            <person name="Aono N."/>
            <person name="Aoyama T."/>
            <person name="Ambrose B.A."/>
            <person name="Ashton N.W."/>
            <person name="Axtell M.J."/>
            <person name="Barker E."/>
            <person name="Barker M.S."/>
            <person name="Bennetzen J.L."/>
            <person name="Bonawitz N.D."/>
            <person name="Chapple C."/>
            <person name="Cheng C."/>
            <person name="Correa L.G."/>
            <person name="Dacre M."/>
            <person name="DeBarry J."/>
            <person name="Dreyer I."/>
            <person name="Elias M."/>
            <person name="Engstrom E.M."/>
            <person name="Estelle M."/>
            <person name="Feng L."/>
            <person name="Finet C."/>
            <person name="Floyd S.K."/>
            <person name="Frommer W.B."/>
            <person name="Fujita T."/>
            <person name="Gramzow L."/>
            <person name="Gutensohn M."/>
            <person name="Harholt J."/>
            <person name="Hattori M."/>
            <person name="Heyl A."/>
            <person name="Hirai T."/>
            <person name="Hiwatashi Y."/>
            <person name="Ishikawa M."/>
            <person name="Iwata M."/>
            <person name="Karol K.G."/>
            <person name="Koehler B."/>
            <person name="Kolukisaoglu U."/>
            <person name="Kubo M."/>
            <person name="Kurata T."/>
            <person name="Lalonde S."/>
            <person name="Li K."/>
            <person name="Li Y."/>
            <person name="Litt A."/>
            <person name="Lyons E."/>
            <person name="Manning G."/>
            <person name="Maruyama T."/>
            <person name="Michael T.P."/>
            <person name="Mikami K."/>
            <person name="Miyazaki S."/>
            <person name="Morinaga S."/>
            <person name="Murata T."/>
            <person name="Mueller-Roeber B."/>
            <person name="Nelson D.R."/>
            <person name="Obara M."/>
            <person name="Oguri Y."/>
            <person name="Olmstead R.G."/>
            <person name="Onodera N."/>
            <person name="Petersen B.L."/>
            <person name="Pils B."/>
            <person name="Prigge M."/>
            <person name="Rensing S.A."/>
            <person name="Riano-Pachon D.M."/>
            <person name="Roberts A.W."/>
            <person name="Sato Y."/>
            <person name="Scheller H.V."/>
            <person name="Schulz B."/>
            <person name="Schulz C."/>
            <person name="Shakirov E.V."/>
            <person name="Shibagaki N."/>
            <person name="Shinohara N."/>
            <person name="Shippen D.E."/>
            <person name="Soerensen I."/>
            <person name="Sotooka R."/>
            <person name="Sugimoto N."/>
            <person name="Sugita M."/>
            <person name="Sumikawa N."/>
            <person name="Tanurdzic M."/>
            <person name="Theissen G."/>
            <person name="Ulvskov P."/>
            <person name="Wakazuki S."/>
            <person name="Weng J.K."/>
            <person name="Willats W.W."/>
            <person name="Wipf D."/>
            <person name="Wolf P.G."/>
            <person name="Yang L."/>
            <person name="Zimmer A.D."/>
            <person name="Zhu Q."/>
            <person name="Mitros T."/>
            <person name="Hellsten U."/>
            <person name="Loque D."/>
            <person name="Otillar R."/>
            <person name="Salamov A."/>
            <person name="Schmutz J."/>
            <person name="Shapiro H."/>
            <person name="Lindquist E."/>
            <person name="Lucas S."/>
            <person name="Rokhsar D."/>
            <person name="Grigoriev I.V."/>
        </authorList>
    </citation>
    <scope>NUCLEOTIDE SEQUENCE [LARGE SCALE GENOMIC DNA]</scope>
</reference>
<keyword evidence="3" id="KW-1185">Reference proteome</keyword>
<sequence length="374" mass="40500">MSDSSSGSASCSSDSISGGSTDSICLDLGMVPWGGQSHLVSTSYGPISVIVCGDQDKPGLLTYPDLALDTASCFDGFFSCPETSSLVFHNFCIYHIEAPGHEVGAPAVPSNARLLSVDDLADQVAEVCDYFALQEVICLGVAAGAYILSLFAMKYRERVLGLVLVSPICRAPSWSEWLYDKAVINLLYFMGMCSFVRDSLLERYLSPDTLASGESGALARYQKVLDDRQSRNVMHFWQSLHSALKAVFHSDRRKDLTAGLMNLKCRTLVFVGEHSPFYNEAVYVNSQMPSTSTALVAVQEAGTLVTEEQPLSMLVPMEYFLKSFGFGKPPSTSQNSSPPTSPLSLLPCISPELLSPESLGLKLKPIKTKAPVDD</sequence>
<name>D8R3X8_SELML</name>
<dbReference type="InterPro" id="IPR004142">
    <property type="entry name" value="NDRG"/>
</dbReference>
<dbReference type="InterPro" id="IPR029058">
    <property type="entry name" value="AB_hydrolase_fold"/>
</dbReference>
<evidence type="ECO:0000256" key="1">
    <source>
        <dbReference type="ARBA" id="ARBA00005598"/>
    </source>
</evidence>
<dbReference type="HOGENOM" id="CLU_035361_2_0_1"/>
<dbReference type="SUPFAM" id="SSF53474">
    <property type="entry name" value="alpha/beta-Hydrolases"/>
    <property type="match status" value="1"/>
</dbReference>
<dbReference type="FunCoup" id="D8R3X8">
    <property type="interactions" value="1599"/>
</dbReference>
<dbReference type="OMA" id="ITQYFAV"/>
<dbReference type="Proteomes" id="UP000001514">
    <property type="component" value="Unassembled WGS sequence"/>
</dbReference>
<evidence type="ECO:0000313" key="3">
    <source>
        <dbReference type="Proteomes" id="UP000001514"/>
    </source>
</evidence>
<dbReference type="Gramene" id="EFJ33016">
    <property type="protein sequence ID" value="EFJ33016"/>
    <property type="gene ID" value="SELMODRAFT_439372"/>
</dbReference>
<dbReference type="InParanoid" id="D8R3X8"/>
<dbReference type="ESTHER" id="selml-d8rai8">
    <property type="family name" value="Ndr_family"/>
</dbReference>
<evidence type="ECO:0000313" key="2">
    <source>
        <dbReference type="EMBL" id="EFJ33016.1"/>
    </source>
</evidence>
<dbReference type="Pfam" id="PF03096">
    <property type="entry name" value="Ndr"/>
    <property type="match status" value="1"/>
</dbReference>
<dbReference type="KEGG" id="smo:SELMODRAFT_439372"/>
<dbReference type="EMBL" id="GL377571">
    <property type="protein sequence ID" value="EFJ33016.1"/>
    <property type="molecule type" value="Genomic_DNA"/>
</dbReference>
<protein>
    <submittedName>
        <fullName evidence="2">Uncharacterized protein SF21-1</fullName>
    </submittedName>
</protein>
<dbReference type="PANTHER" id="PTHR11034">
    <property type="entry name" value="N-MYC DOWNSTREAM REGULATED"/>
    <property type="match status" value="1"/>
</dbReference>
<organism evidence="3">
    <name type="scientific">Selaginella moellendorffii</name>
    <name type="common">Spikemoss</name>
    <dbReference type="NCBI Taxonomy" id="88036"/>
    <lineage>
        <taxon>Eukaryota</taxon>
        <taxon>Viridiplantae</taxon>
        <taxon>Streptophyta</taxon>
        <taxon>Embryophyta</taxon>
        <taxon>Tracheophyta</taxon>
        <taxon>Lycopodiopsida</taxon>
        <taxon>Selaginellales</taxon>
        <taxon>Selaginellaceae</taxon>
        <taxon>Selaginella</taxon>
    </lineage>
</organism>